<feature type="region of interest" description="Disordered" evidence="1">
    <location>
        <begin position="1"/>
        <end position="23"/>
    </location>
</feature>
<organism evidence="2 3">
    <name type="scientific">Araneus ventricosus</name>
    <name type="common">Orbweaver spider</name>
    <name type="synonym">Epeira ventricosa</name>
    <dbReference type="NCBI Taxonomy" id="182803"/>
    <lineage>
        <taxon>Eukaryota</taxon>
        <taxon>Metazoa</taxon>
        <taxon>Ecdysozoa</taxon>
        <taxon>Arthropoda</taxon>
        <taxon>Chelicerata</taxon>
        <taxon>Arachnida</taxon>
        <taxon>Araneae</taxon>
        <taxon>Araneomorphae</taxon>
        <taxon>Entelegynae</taxon>
        <taxon>Araneoidea</taxon>
        <taxon>Araneidae</taxon>
        <taxon>Araneus</taxon>
    </lineage>
</organism>
<feature type="region of interest" description="Disordered" evidence="1">
    <location>
        <begin position="56"/>
        <end position="77"/>
    </location>
</feature>
<dbReference type="AlphaFoldDB" id="A0A4Y2VPM1"/>
<dbReference type="Proteomes" id="UP000499080">
    <property type="component" value="Unassembled WGS sequence"/>
</dbReference>
<gene>
    <name evidence="2" type="ORF">AVEN_79981_1</name>
</gene>
<feature type="non-terminal residue" evidence="2">
    <location>
        <position position="1"/>
    </location>
</feature>
<evidence type="ECO:0000313" key="2">
    <source>
        <dbReference type="EMBL" id="GBO26572.1"/>
    </source>
</evidence>
<evidence type="ECO:0000256" key="1">
    <source>
        <dbReference type="SAM" id="MobiDB-lite"/>
    </source>
</evidence>
<reference evidence="2 3" key="1">
    <citation type="journal article" date="2019" name="Sci. Rep.">
        <title>Orb-weaving spider Araneus ventricosus genome elucidates the spidroin gene catalogue.</title>
        <authorList>
            <person name="Kono N."/>
            <person name="Nakamura H."/>
            <person name="Ohtoshi R."/>
            <person name="Moran D.A.P."/>
            <person name="Shinohara A."/>
            <person name="Yoshida Y."/>
            <person name="Fujiwara M."/>
            <person name="Mori M."/>
            <person name="Tomita M."/>
            <person name="Arakawa K."/>
        </authorList>
    </citation>
    <scope>NUCLEOTIDE SEQUENCE [LARGE SCALE GENOMIC DNA]</scope>
</reference>
<name>A0A4Y2VPM1_ARAVE</name>
<comment type="caution">
    <text evidence="2">The sequence shown here is derived from an EMBL/GenBank/DDBJ whole genome shotgun (WGS) entry which is preliminary data.</text>
</comment>
<proteinExistence type="predicted"/>
<evidence type="ECO:0000313" key="3">
    <source>
        <dbReference type="Proteomes" id="UP000499080"/>
    </source>
</evidence>
<accession>A0A4Y2VPM1</accession>
<protein>
    <submittedName>
        <fullName evidence="2">Uncharacterized protein</fullName>
    </submittedName>
</protein>
<dbReference type="EMBL" id="BGPR01049582">
    <property type="protein sequence ID" value="GBO26572.1"/>
    <property type="molecule type" value="Genomic_DNA"/>
</dbReference>
<keyword evidence="3" id="KW-1185">Reference proteome</keyword>
<sequence length="77" mass="8694">PLKPGTFGRKRHEFSSPNLGGHLRPHPLLQPCLKAHGNELRFARIIEPPFRAHLLSDLRNSPPLKSSEPPQTGLLRY</sequence>